<comment type="caution">
    <text evidence="2">The sequence shown here is derived from an EMBL/GenBank/DDBJ whole genome shotgun (WGS) entry which is preliminary data.</text>
</comment>
<dbReference type="AlphaFoldDB" id="A0A1E3BRH5"/>
<dbReference type="PANTHER" id="PTHR35361">
    <property type="entry name" value="OS08G0443700 PROTEIN"/>
    <property type="match status" value="1"/>
</dbReference>
<feature type="compositionally biased region" description="Low complexity" evidence="1">
    <location>
        <begin position="257"/>
        <end position="267"/>
    </location>
</feature>
<feature type="compositionally biased region" description="Polar residues" evidence="1">
    <location>
        <begin position="294"/>
        <end position="308"/>
    </location>
</feature>
<protein>
    <submittedName>
        <fullName evidence="2">Uncharacterized protein</fullName>
    </submittedName>
</protein>
<accession>A0A1E3BRH5</accession>
<evidence type="ECO:0000313" key="3">
    <source>
        <dbReference type="Proteomes" id="UP000094569"/>
    </source>
</evidence>
<dbReference type="PANTHER" id="PTHR35361:SF1">
    <property type="entry name" value="OS08G0443700 PROTEIN"/>
    <property type="match status" value="1"/>
</dbReference>
<sequence>MSTQTQSPTPPTPKGPRNSRRHPKKTTTPYTQKATLLTTPPSSPPRNLSPGGAATDSSTNVNLSKKKNPRSAKKPPRDGPKGSPFNNGHRHTSLQGPTATPQVKDSPHYAGPTFHASPAPSALPMPSFFSKSVPESDLAPTVESENEGLEGDPDLETTPSKPKGRPQPSNQGEQSTPLDFLFKAAVEARSAQAQRSPEAKPTVRSPQTDSKALPQRNPNGFAGGMFPMEMENVGSPNFQIGPSFAASYKDRMNALRSASSPSQSPQSLAETDDGERKAKTEALKSLLLNPRPQRPSSASPLAYNQTNSVKERPNPSPNVLHFATPSRTISGPPATASHGFSSEQKQPPFTNEIHSPQSYARMGGPQPSMLRKDIPTSGPATTSPGVTSEGFPFPPPPYMGYNQHNIPPRCAPPPQYRSPAPYSTASPAMPAHPSPQVLDTKKMEDDLRRILKLDVNSSFSTNGVQSSFA</sequence>
<gene>
    <name evidence="2" type="ORF">SI65_01149</name>
</gene>
<keyword evidence="3" id="KW-1185">Reference proteome</keyword>
<dbReference type="VEuPathDB" id="FungiDB:SI65_01149"/>
<feature type="compositionally biased region" description="Polar residues" evidence="1">
    <location>
        <begin position="338"/>
        <end position="358"/>
    </location>
</feature>
<proteinExistence type="predicted"/>
<feature type="region of interest" description="Disordered" evidence="1">
    <location>
        <begin position="255"/>
        <end position="441"/>
    </location>
</feature>
<feature type="compositionally biased region" description="Polar residues" evidence="1">
    <location>
        <begin position="93"/>
        <end position="103"/>
    </location>
</feature>
<feature type="compositionally biased region" description="Polar residues" evidence="1">
    <location>
        <begin position="167"/>
        <end position="177"/>
    </location>
</feature>
<name>A0A1E3BRH5_ASPCR</name>
<reference evidence="2 3" key="1">
    <citation type="journal article" date="2016" name="BMC Genomics">
        <title>Comparative genomic and transcriptomic analyses of the Fuzhuan brick tea-fermentation fungus Aspergillus cristatus.</title>
        <authorList>
            <person name="Ge Y."/>
            <person name="Wang Y."/>
            <person name="Liu Y."/>
            <person name="Tan Y."/>
            <person name="Ren X."/>
            <person name="Zhang X."/>
            <person name="Hyde K.D."/>
            <person name="Liu Y."/>
            <person name="Liu Z."/>
        </authorList>
    </citation>
    <scope>NUCLEOTIDE SEQUENCE [LARGE SCALE GENOMIC DNA]</scope>
    <source>
        <strain evidence="2 3">GZAAS20.1005</strain>
    </source>
</reference>
<feature type="compositionally biased region" description="Basic residues" evidence="1">
    <location>
        <begin position="64"/>
        <end position="74"/>
    </location>
</feature>
<dbReference type="EMBL" id="JXNT01000001">
    <property type="protein sequence ID" value="ODM23560.1"/>
    <property type="molecule type" value="Genomic_DNA"/>
</dbReference>
<evidence type="ECO:0000256" key="1">
    <source>
        <dbReference type="SAM" id="MobiDB-lite"/>
    </source>
</evidence>
<evidence type="ECO:0000313" key="2">
    <source>
        <dbReference type="EMBL" id="ODM23560.1"/>
    </source>
</evidence>
<feature type="compositionally biased region" description="Acidic residues" evidence="1">
    <location>
        <begin position="144"/>
        <end position="155"/>
    </location>
</feature>
<feature type="compositionally biased region" description="Low complexity" evidence="1">
    <location>
        <begin position="116"/>
        <end position="130"/>
    </location>
</feature>
<dbReference type="Proteomes" id="UP000094569">
    <property type="component" value="Unassembled WGS sequence"/>
</dbReference>
<dbReference type="Pfam" id="PF15365">
    <property type="entry name" value="PNRC"/>
    <property type="match status" value="1"/>
</dbReference>
<organism evidence="2 3">
    <name type="scientific">Aspergillus cristatus</name>
    <name type="common">Chinese Fuzhuan brick tea-fermentation fungus</name>
    <name type="synonym">Eurotium cristatum</name>
    <dbReference type="NCBI Taxonomy" id="573508"/>
    <lineage>
        <taxon>Eukaryota</taxon>
        <taxon>Fungi</taxon>
        <taxon>Dikarya</taxon>
        <taxon>Ascomycota</taxon>
        <taxon>Pezizomycotina</taxon>
        <taxon>Eurotiomycetes</taxon>
        <taxon>Eurotiomycetidae</taxon>
        <taxon>Eurotiales</taxon>
        <taxon>Aspergillaceae</taxon>
        <taxon>Aspergillus</taxon>
        <taxon>Aspergillus subgen. Aspergillus</taxon>
    </lineage>
</organism>
<feature type="region of interest" description="Disordered" evidence="1">
    <location>
        <begin position="1"/>
        <end position="243"/>
    </location>
</feature>
<dbReference type="GO" id="GO:0016071">
    <property type="term" value="P:mRNA metabolic process"/>
    <property type="evidence" value="ECO:0007669"/>
    <property type="project" value="UniProtKB-ARBA"/>
</dbReference>
<dbReference type="OrthoDB" id="2142961at2759"/>
<feature type="compositionally biased region" description="Low complexity" evidence="1">
    <location>
        <begin position="35"/>
        <end position="50"/>
    </location>
</feature>
<dbReference type="InterPro" id="IPR028322">
    <property type="entry name" value="PNRC-like_rgn"/>
</dbReference>